<proteinExistence type="predicted"/>
<dbReference type="GO" id="GO:0016020">
    <property type="term" value="C:membrane"/>
    <property type="evidence" value="ECO:0007669"/>
    <property type="project" value="InterPro"/>
</dbReference>
<evidence type="ECO:0000256" key="15">
    <source>
        <dbReference type="ARBA" id="ARBA00046293"/>
    </source>
</evidence>
<dbReference type="InterPro" id="IPR006581">
    <property type="entry name" value="VPS10"/>
</dbReference>
<dbReference type="HOGENOM" id="CLU_000700_0_0_1"/>
<dbReference type="GO" id="GO:0006623">
    <property type="term" value="P:protein targeting to vacuole"/>
    <property type="evidence" value="ECO:0007669"/>
    <property type="project" value="TreeGrafter"/>
</dbReference>
<evidence type="ECO:0000313" key="20">
    <source>
        <dbReference type="Proteomes" id="UP000030671"/>
    </source>
</evidence>
<dbReference type="Pfam" id="PF15902">
    <property type="entry name" value="Sortilin-Vps10"/>
    <property type="match status" value="2"/>
</dbReference>
<keyword evidence="3 16" id="KW-0812">Transmembrane</keyword>
<keyword evidence="9" id="KW-0675">Receptor</keyword>
<dbReference type="FunFam" id="3.30.60.270:FF:000005">
    <property type="entry name" value="Sortilin"/>
    <property type="match status" value="1"/>
</dbReference>
<feature type="chain" id="PRO_5004843904" description="Vacuolar protein sorting/targeting protein 10" evidence="17">
    <location>
        <begin position="19"/>
        <end position="1454"/>
    </location>
</feature>
<dbReference type="GO" id="GO:0006895">
    <property type="term" value="P:Golgi to endosome transport"/>
    <property type="evidence" value="ECO:0007669"/>
    <property type="project" value="TreeGrafter"/>
</dbReference>
<accession>W4JYH6</accession>
<dbReference type="STRING" id="747525.W4JYH6"/>
<dbReference type="GO" id="GO:0005829">
    <property type="term" value="C:cytosol"/>
    <property type="evidence" value="ECO:0007669"/>
    <property type="project" value="GOC"/>
</dbReference>
<feature type="domain" description="VPS10" evidence="18">
    <location>
        <begin position="715"/>
        <end position="1346"/>
    </location>
</feature>
<feature type="transmembrane region" description="Helical" evidence="16">
    <location>
        <begin position="1350"/>
        <end position="1371"/>
    </location>
</feature>
<dbReference type="InterPro" id="IPR050310">
    <property type="entry name" value="VPS10-sortilin"/>
</dbReference>
<dbReference type="FunCoup" id="W4JYH6">
    <property type="interactions" value="118"/>
</dbReference>
<evidence type="ECO:0000256" key="6">
    <source>
        <dbReference type="ARBA" id="ARBA00022989"/>
    </source>
</evidence>
<comment type="function">
    <text evidence="11">Functions as a sorting receptor in the Golgi compartment required for the intracellular sorting and delivery of soluble vacuolar proteins, like carboxypeptidase Y (CPY) and proteinase A. Executes multiple rounds of sorting by cycling between the late Golgi and a prevacuolar endosome-like compartment.</text>
</comment>
<organism evidence="19 20">
    <name type="scientific">Heterobasidion irregulare (strain TC 32-1)</name>
    <dbReference type="NCBI Taxonomy" id="747525"/>
    <lineage>
        <taxon>Eukaryota</taxon>
        <taxon>Fungi</taxon>
        <taxon>Dikarya</taxon>
        <taxon>Basidiomycota</taxon>
        <taxon>Agaricomycotina</taxon>
        <taxon>Agaricomycetes</taxon>
        <taxon>Russulales</taxon>
        <taxon>Bondarzewiaceae</taxon>
        <taxon>Heterobasidion</taxon>
        <taxon>Heterobasidion annosum species complex</taxon>
    </lineage>
</organism>
<dbReference type="Gene3D" id="2.10.70.80">
    <property type="match status" value="2"/>
</dbReference>
<reference evidence="19 20" key="1">
    <citation type="journal article" date="2012" name="New Phytol.">
        <title>Insight into trade-off between wood decay and parasitism from the genome of a fungal forest pathogen.</title>
        <authorList>
            <person name="Olson A."/>
            <person name="Aerts A."/>
            <person name="Asiegbu F."/>
            <person name="Belbahri L."/>
            <person name="Bouzid O."/>
            <person name="Broberg A."/>
            <person name="Canback B."/>
            <person name="Coutinho P.M."/>
            <person name="Cullen D."/>
            <person name="Dalman K."/>
            <person name="Deflorio G."/>
            <person name="van Diepen L.T."/>
            <person name="Dunand C."/>
            <person name="Duplessis S."/>
            <person name="Durling M."/>
            <person name="Gonthier P."/>
            <person name="Grimwood J."/>
            <person name="Fossdal C.G."/>
            <person name="Hansson D."/>
            <person name="Henrissat B."/>
            <person name="Hietala A."/>
            <person name="Himmelstrand K."/>
            <person name="Hoffmeister D."/>
            <person name="Hogberg N."/>
            <person name="James T.Y."/>
            <person name="Karlsson M."/>
            <person name="Kohler A."/>
            <person name="Kues U."/>
            <person name="Lee Y.H."/>
            <person name="Lin Y.C."/>
            <person name="Lind M."/>
            <person name="Lindquist E."/>
            <person name="Lombard V."/>
            <person name="Lucas S."/>
            <person name="Lunden K."/>
            <person name="Morin E."/>
            <person name="Murat C."/>
            <person name="Park J."/>
            <person name="Raffaello T."/>
            <person name="Rouze P."/>
            <person name="Salamov A."/>
            <person name="Schmutz J."/>
            <person name="Solheim H."/>
            <person name="Stahlberg J."/>
            <person name="Velez H."/>
            <person name="de Vries R.P."/>
            <person name="Wiebenga A."/>
            <person name="Woodward S."/>
            <person name="Yakovlev I."/>
            <person name="Garbelotto M."/>
            <person name="Martin F."/>
            <person name="Grigoriev I.V."/>
            <person name="Stenlid J."/>
        </authorList>
    </citation>
    <scope>NUCLEOTIDE SEQUENCE [LARGE SCALE GENOMIC DNA]</scope>
    <source>
        <strain evidence="19 20">TC 32-1</strain>
    </source>
</reference>
<dbReference type="InterPro" id="IPR031778">
    <property type="entry name" value="Sortilin_N"/>
</dbReference>
<evidence type="ECO:0000256" key="13">
    <source>
        <dbReference type="ARBA" id="ARBA00031354"/>
    </source>
</evidence>
<sequence length="1454" mass="163758">MLLTWLLCLLLPSLVVRAAEPEVSINYFHNLPAKLYSFDDATVVAYHDVIEGNLYISNNEGKSWERASDIPEGAAAMFIEHPFNNRMAFVLTKKNEHYRTEDRGKTWHSFTMPLPPAFVPRPLSFHSDQSKYGYILYQGVQCKGSGWGSMCHDETYYTKEAFSDEPKLLLSQTSRCQFAHSSKDFRHDAHPDLIYCVGFDASSMSGHHSLSSSQLFSSTDFFQSVNTVEDLGIGKNARGVLALAIVSKFAVVALKDLSSAGGEMLLYVSVDARTWAKARFPHASSARLRENAYTIVESTTHSLAVDVMLQDQGAVGTLFVSNSNGTFFVESLKDTNRNEMGFVDYENLYGVDGVGLANVVANAQDVEGRGAQKQLRTVITFDDGSSWQPVRAPSVDSENHRIGCNPADTDECALHLHSVTLPHNFGRVFSSPAPGFVMGVGSIGAYLKPYEECDTFLSTDAGLSWKMVRMDAHKYEFGDQGSIMVVVNDEDSTDTVRYSTDLGKTWNALNIGIKMRARALSTVQDSTSQKFLMIGQLGRQEATDRGRFVTVFLDFAPVRSQQCQESDFEKWYARTAKGKECLMGHKQWYKRRKPDANCYVGNKFEDPVEHEDNCPCDDDDFECDYNFVRQDGKCIPVGPEPIPAGVCMDQNQMYKGSSGYRRIPGNTCDRERGLKKDEPIEKKCSQAQPAEGEVIHQTFTFPAQVVQQAYFQDSTTILVRLSDNSIWQSSNEGYTWNQINPKEKFLAFYHHTFTKDRAYLITEGNTFYYTTDNGRTWNTLTAPTPPNSFGLQVLHFHPQKSDYLIWTGNRDCHAFAESCHVEAAYSRDNGRKWYPIESYVRNCAWARDSELLVDPSQIICESYRDKKGSQRFFQVTNPLELVGGTDFFQKKTKLFDNVVGFAKFSEYLVVAEYLPERRSLDLQVSLDGRTFATGQFPNNMRPEQHAYTILESSTDSVFLHLTMSEPPSPYWGNILKSNSNGTYFGLSIENVNRDDRGYVDFEKMIGLDGIAIINVVSNPAEASVTRSKQLQTRITHNDGGTWKPLIPPKVDSMGRRYECSTASCALHVHGYTERFDPRATYSSPSVVGLMMAVGNVGEKLAPYKESDTFLSRDAGFTWEEVHKDAHLWEFGDSGSILVMANDEEPTDHVLFSTDEGITWREYKFDNEKMRVRSIVTVPSDTSRRFLLLGNYPRSPSSIAVHLDFSALTHTRCVLDTQNPGHDDFELWSPSEERAELCLFGRQTLYHRRVREKNCVVGGQEKAAIKIVKNCACTQSDFECEFNHVRNADGKCVLSEGESPLADDDSCRNGADYWYERTAYRKIPYSSCEDGITPHLGKAHLCPGIRAHGPFFWLFVLVLPFAFTSLVGYWYYRKSGMARGMIRLPGDTRPSFRTDSSTLDTLASIPWFVIGVAGVAWEAVSSTVGSFVLNFRSRRGYRTVPVDGDAQILRFEDEE</sequence>
<dbReference type="InterPro" id="IPR015943">
    <property type="entry name" value="WD40/YVTN_repeat-like_dom_sf"/>
</dbReference>
<dbReference type="PANTHER" id="PTHR12106:SF27">
    <property type="entry name" value="SORTILIN-RELATED RECEPTOR"/>
    <property type="match status" value="1"/>
</dbReference>
<keyword evidence="4 17" id="KW-0732">Signal</keyword>
<keyword evidence="5" id="KW-0677">Repeat</keyword>
<evidence type="ECO:0000256" key="9">
    <source>
        <dbReference type="ARBA" id="ARBA00023170"/>
    </source>
</evidence>
<comment type="subcellular location">
    <subcellularLocation>
        <location evidence="1">Golgi apparatus</location>
        <location evidence="1">trans-Golgi network membrane</location>
    </subcellularLocation>
    <subcellularLocation>
        <location evidence="15">Prevacuolar compartment membrane</location>
    </subcellularLocation>
</comment>
<evidence type="ECO:0000313" key="19">
    <source>
        <dbReference type="EMBL" id="ETW78598.1"/>
    </source>
</evidence>
<dbReference type="GeneID" id="20677783"/>
<keyword evidence="7" id="KW-0333">Golgi apparatus</keyword>
<evidence type="ECO:0000256" key="16">
    <source>
        <dbReference type="SAM" id="Phobius"/>
    </source>
</evidence>
<keyword evidence="8 16" id="KW-0472">Membrane</keyword>
<evidence type="ECO:0000256" key="7">
    <source>
        <dbReference type="ARBA" id="ARBA00023034"/>
    </source>
</evidence>
<dbReference type="KEGG" id="hir:HETIRDRAFT_477850"/>
<feature type="signal peptide" evidence="17">
    <location>
        <begin position="1"/>
        <end position="18"/>
    </location>
</feature>
<keyword evidence="10" id="KW-0325">Glycoprotein</keyword>
<evidence type="ECO:0000256" key="17">
    <source>
        <dbReference type="SAM" id="SignalP"/>
    </source>
</evidence>
<dbReference type="InParanoid" id="W4JYH6"/>
<evidence type="ECO:0000256" key="2">
    <source>
        <dbReference type="ARBA" id="ARBA00015369"/>
    </source>
</evidence>
<evidence type="ECO:0000256" key="1">
    <source>
        <dbReference type="ARBA" id="ARBA00004198"/>
    </source>
</evidence>
<evidence type="ECO:0000256" key="10">
    <source>
        <dbReference type="ARBA" id="ARBA00023180"/>
    </source>
</evidence>
<dbReference type="FunFam" id="2.10.70.80:FF:000001">
    <property type="entry name" value="Sortilin-related VPS10 domain-containing receptor 1"/>
    <property type="match status" value="1"/>
</dbReference>
<dbReference type="Proteomes" id="UP000030671">
    <property type="component" value="Unassembled WGS sequence"/>
</dbReference>
<dbReference type="OrthoDB" id="443634at2759"/>
<gene>
    <name evidence="19" type="ORF">HETIRDRAFT_477850</name>
</gene>
<evidence type="ECO:0000256" key="3">
    <source>
        <dbReference type="ARBA" id="ARBA00022692"/>
    </source>
</evidence>
<dbReference type="Gene3D" id="2.130.10.10">
    <property type="entry name" value="YVTN repeat-like/Quinoprotein amine dehydrogenase"/>
    <property type="match status" value="3"/>
</dbReference>
<dbReference type="SMART" id="SM00602">
    <property type="entry name" value="VPS10"/>
    <property type="match status" value="2"/>
</dbReference>
<feature type="domain" description="VPS10" evidence="18">
    <location>
        <begin position="43"/>
        <end position="689"/>
    </location>
</feature>
<keyword evidence="6 16" id="KW-1133">Transmembrane helix</keyword>
<evidence type="ECO:0000259" key="18">
    <source>
        <dbReference type="SMART" id="SM00602"/>
    </source>
</evidence>
<dbReference type="PANTHER" id="PTHR12106">
    <property type="entry name" value="SORTILIN RELATED"/>
    <property type="match status" value="1"/>
</dbReference>
<evidence type="ECO:0000256" key="11">
    <source>
        <dbReference type="ARBA" id="ARBA00025569"/>
    </source>
</evidence>
<evidence type="ECO:0000256" key="4">
    <source>
        <dbReference type="ARBA" id="ARBA00022729"/>
    </source>
</evidence>
<dbReference type="Gene3D" id="3.30.60.270">
    <property type="match status" value="2"/>
</dbReference>
<dbReference type="GO" id="GO:0005794">
    <property type="term" value="C:Golgi apparatus"/>
    <property type="evidence" value="ECO:0007669"/>
    <property type="project" value="UniProtKB-SubCell"/>
</dbReference>
<dbReference type="EMBL" id="KI925461">
    <property type="protein sequence ID" value="ETW78598.1"/>
    <property type="molecule type" value="Genomic_DNA"/>
</dbReference>
<evidence type="ECO:0000256" key="5">
    <source>
        <dbReference type="ARBA" id="ARBA00022737"/>
    </source>
</evidence>
<dbReference type="eggNOG" id="KOG3511">
    <property type="taxonomic scope" value="Eukaryota"/>
</dbReference>
<dbReference type="RefSeq" id="XP_009548927.1">
    <property type="nucleotide sequence ID" value="XM_009550632.1"/>
</dbReference>
<dbReference type="InterPro" id="IPR031777">
    <property type="entry name" value="Sortilin_C"/>
</dbReference>
<evidence type="ECO:0000256" key="8">
    <source>
        <dbReference type="ARBA" id="ARBA00023136"/>
    </source>
</evidence>
<dbReference type="GO" id="GO:0006896">
    <property type="term" value="P:Golgi to vacuole transport"/>
    <property type="evidence" value="ECO:0007669"/>
    <property type="project" value="TreeGrafter"/>
</dbReference>
<dbReference type="SUPFAM" id="SSF110296">
    <property type="entry name" value="Oligoxyloglucan reducing end-specific cellobiohydrolase"/>
    <property type="match status" value="2"/>
</dbReference>
<dbReference type="Pfam" id="PF15901">
    <property type="entry name" value="Sortilin_C"/>
    <property type="match status" value="2"/>
</dbReference>
<protein>
    <recommendedName>
        <fullName evidence="2">Vacuolar protein sorting/targeting protein 10</fullName>
    </recommendedName>
    <alternativeName>
        <fullName evidence="13">Carboxypeptidase Y receptor</fullName>
    </alternativeName>
    <alternativeName>
        <fullName evidence="12 14">Sortilin VPS10</fullName>
    </alternativeName>
</protein>
<evidence type="ECO:0000256" key="14">
    <source>
        <dbReference type="ARBA" id="ARBA00031902"/>
    </source>
</evidence>
<name>W4JYH6_HETIT</name>
<evidence type="ECO:0000256" key="12">
    <source>
        <dbReference type="ARBA" id="ARBA00031250"/>
    </source>
</evidence>
<keyword evidence="20" id="KW-1185">Reference proteome</keyword>